<dbReference type="InterPro" id="IPR047594">
    <property type="entry name" value="MoaC_bact/euk"/>
</dbReference>
<comment type="catalytic activity">
    <reaction evidence="1">
        <text>(8S)-3',8-cyclo-7,8-dihydroguanosine 5'-triphosphate = cyclic pyranopterin phosphate + diphosphate</text>
        <dbReference type="Rhea" id="RHEA:49580"/>
        <dbReference type="ChEBI" id="CHEBI:33019"/>
        <dbReference type="ChEBI" id="CHEBI:59648"/>
        <dbReference type="ChEBI" id="CHEBI:131766"/>
        <dbReference type="EC" id="4.6.1.17"/>
    </reaction>
</comment>
<keyword evidence="5" id="KW-0456">Lyase</keyword>
<dbReference type="Gene3D" id="3.30.70.640">
    <property type="entry name" value="Molybdopterin cofactor biosynthesis C (MoaC) domain"/>
    <property type="match status" value="1"/>
</dbReference>
<evidence type="ECO:0000259" key="6">
    <source>
        <dbReference type="Pfam" id="PF01967"/>
    </source>
</evidence>
<dbReference type="InterPro" id="IPR002820">
    <property type="entry name" value="Mopterin_CF_biosynth-C_dom"/>
</dbReference>
<gene>
    <name evidence="7" type="ORF">J2S00_003252</name>
</gene>
<dbReference type="InterPro" id="IPR036522">
    <property type="entry name" value="MoaC_sf"/>
</dbReference>
<dbReference type="CDD" id="cd01420">
    <property type="entry name" value="MoaC_PE"/>
    <property type="match status" value="1"/>
</dbReference>
<dbReference type="NCBIfam" id="NF006870">
    <property type="entry name" value="PRK09364.1"/>
    <property type="match status" value="1"/>
</dbReference>
<dbReference type="Proteomes" id="UP001232445">
    <property type="component" value="Unassembled WGS sequence"/>
</dbReference>
<evidence type="ECO:0000313" key="8">
    <source>
        <dbReference type="Proteomes" id="UP001232445"/>
    </source>
</evidence>
<evidence type="ECO:0000256" key="2">
    <source>
        <dbReference type="ARBA" id="ARBA00005046"/>
    </source>
</evidence>
<dbReference type="InterPro" id="IPR023045">
    <property type="entry name" value="MoaC"/>
</dbReference>
<proteinExistence type="predicted"/>
<evidence type="ECO:0000256" key="1">
    <source>
        <dbReference type="ARBA" id="ARBA00001637"/>
    </source>
</evidence>
<dbReference type="InterPro" id="IPR050105">
    <property type="entry name" value="MoCo_biosynth_MoaA/MoaC"/>
</dbReference>
<dbReference type="SUPFAM" id="SSF55040">
    <property type="entry name" value="Molybdenum cofactor biosynthesis protein C, MoaC"/>
    <property type="match status" value="1"/>
</dbReference>
<evidence type="ECO:0000256" key="4">
    <source>
        <dbReference type="ARBA" id="ARBA00023150"/>
    </source>
</evidence>
<dbReference type="NCBIfam" id="TIGR00581">
    <property type="entry name" value="moaC"/>
    <property type="match status" value="1"/>
</dbReference>
<evidence type="ECO:0000313" key="7">
    <source>
        <dbReference type="EMBL" id="MDQ0340437.1"/>
    </source>
</evidence>
<evidence type="ECO:0000256" key="5">
    <source>
        <dbReference type="ARBA" id="ARBA00023239"/>
    </source>
</evidence>
<comment type="pathway">
    <text evidence="2">Cofactor biosynthesis; molybdopterin biosynthesis.</text>
</comment>
<accession>A0ABU0CWC1</accession>
<keyword evidence="8" id="KW-1185">Reference proteome</keyword>
<protein>
    <recommendedName>
        <fullName evidence="3">cyclic pyranopterin monophosphate synthase</fullName>
        <ecNumber evidence="3">4.6.1.17</ecNumber>
    </recommendedName>
</protein>
<feature type="domain" description="Molybdopterin cofactor biosynthesis C (MoaC)" evidence="6">
    <location>
        <begin position="1"/>
        <end position="138"/>
    </location>
</feature>
<dbReference type="EMBL" id="JAUSUQ010000014">
    <property type="protein sequence ID" value="MDQ0340437.1"/>
    <property type="molecule type" value="Genomic_DNA"/>
</dbReference>
<keyword evidence="4" id="KW-0501">Molybdenum cofactor biosynthesis</keyword>
<sequence>MVDVSDKQETKRTAVAFSQVQMPREVLDQIEQGKVKKGDVLAVAQVAGVMAAKNTPQWIPMCHPLPLTGIDIRFEPVREGKQAVIKIYAEVKTTGKTGVEMEALTAAQAAALTIYDMCKALDKGMVIGPTYLLKKTGGKSGDFKREER</sequence>
<dbReference type="EC" id="4.6.1.17" evidence="3"/>
<reference evidence="7 8" key="1">
    <citation type="submission" date="2023-07" db="EMBL/GenBank/DDBJ databases">
        <title>Genomic Encyclopedia of Type Strains, Phase IV (KMG-IV): sequencing the most valuable type-strain genomes for metagenomic binning, comparative biology and taxonomic classification.</title>
        <authorList>
            <person name="Goeker M."/>
        </authorList>
    </citation>
    <scope>NUCLEOTIDE SEQUENCE [LARGE SCALE GENOMIC DNA]</scope>
    <source>
        <strain evidence="7 8">DSM 17740</strain>
    </source>
</reference>
<comment type="caution">
    <text evidence="7">The sequence shown here is derived from an EMBL/GenBank/DDBJ whole genome shotgun (WGS) entry which is preliminary data.</text>
</comment>
<organism evidence="7 8">
    <name type="scientific">Caldalkalibacillus uzonensis</name>
    <dbReference type="NCBI Taxonomy" id="353224"/>
    <lineage>
        <taxon>Bacteria</taxon>
        <taxon>Bacillati</taxon>
        <taxon>Bacillota</taxon>
        <taxon>Bacilli</taxon>
        <taxon>Bacillales</taxon>
        <taxon>Bacillaceae</taxon>
        <taxon>Caldalkalibacillus</taxon>
    </lineage>
</organism>
<name>A0ABU0CWC1_9BACI</name>
<dbReference type="PANTHER" id="PTHR22960">
    <property type="entry name" value="MOLYBDOPTERIN COFACTOR SYNTHESIS PROTEIN A"/>
    <property type="match status" value="1"/>
</dbReference>
<evidence type="ECO:0000256" key="3">
    <source>
        <dbReference type="ARBA" id="ARBA00012575"/>
    </source>
</evidence>
<dbReference type="Pfam" id="PF01967">
    <property type="entry name" value="MoaC"/>
    <property type="match status" value="1"/>
</dbReference>